<dbReference type="GO" id="GO:0005737">
    <property type="term" value="C:cytoplasm"/>
    <property type="evidence" value="ECO:0007669"/>
    <property type="project" value="TreeGrafter"/>
</dbReference>
<dbReference type="InterPro" id="IPR029052">
    <property type="entry name" value="Metallo-depent_PP-like"/>
</dbReference>
<dbReference type="InterPro" id="IPR050126">
    <property type="entry name" value="Ap4A_hydrolase"/>
</dbReference>
<dbReference type="EMBL" id="JAHVHU010000011">
    <property type="protein sequence ID" value="MBY5958943.1"/>
    <property type="molecule type" value="Genomic_DNA"/>
</dbReference>
<dbReference type="InterPro" id="IPR006186">
    <property type="entry name" value="Ser/Thr-sp_prot-phosphatase"/>
</dbReference>
<evidence type="ECO:0000259" key="1">
    <source>
        <dbReference type="Pfam" id="PF00149"/>
    </source>
</evidence>
<feature type="domain" description="Calcineurin-like phosphoesterase" evidence="1">
    <location>
        <begin position="1"/>
        <end position="93"/>
    </location>
</feature>
<reference evidence="2" key="1">
    <citation type="submission" date="2021-06" db="EMBL/GenBank/DDBJ databases">
        <title>44 bacteria genomes isolated from Dapeng, Shenzhen.</title>
        <authorList>
            <person name="Zheng W."/>
            <person name="Yu S."/>
            <person name="Huang Y."/>
        </authorList>
    </citation>
    <scope>NUCLEOTIDE SEQUENCE</scope>
    <source>
        <strain evidence="2">DP5N28-2</strain>
    </source>
</reference>
<keyword evidence="3" id="KW-1185">Reference proteome</keyword>
<comment type="caution">
    <text evidence="2">The sequence shown here is derived from an EMBL/GenBank/DDBJ whole genome shotgun (WGS) entry which is preliminary data.</text>
</comment>
<dbReference type="GO" id="GO:0110154">
    <property type="term" value="P:RNA decapping"/>
    <property type="evidence" value="ECO:0007669"/>
    <property type="project" value="TreeGrafter"/>
</dbReference>
<dbReference type="PANTHER" id="PTHR42850:SF4">
    <property type="entry name" value="ZINC-DEPENDENT ENDOPOLYPHOSPHATASE"/>
    <property type="match status" value="1"/>
</dbReference>
<evidence type="ECO:0000313" key="2">
    <source>
        <dbReference type="EMBL" id="MBY5958943.1"/>
    </source>
</evidence>
<dbReference type="Pfam" id="PF00149">
    <property type="entry name" value="Metallophos"/>
    <property type="match status" value="1"/>
</dbReference>
<dbReference type="AlphaFoldDB" id="A0A953HQE0"/>
<dbReference type="PANTHER" id="PTHR42850">
    <property type="entry name" value="METALLOPHOSPHOESTERASE"/>
    <property type="match status" value="1"/>
</dbReference>
<dbReference type="RefSeq" id="WP_222580483.1">
    <property type="nucleotide sequence ID" value="NZ_JAHVHU010000011.1"/>
</dbReference>
<evidence type="ECO:0000313" key="3">
    <source>
        <dbReference type="Proteomes" id="UP000753961"/>
    </source>
</evidence>
<dbReference type="Proteomes" id="UP000753961">
    <property type="component" value="Unassembled WGS sequence"/>
</dbReference>
<dbReference type="SUPFAM" id="SSF56300">
    <property type="entry name" value="Metallo-dependent phosphatases"/>
    <property type="match status" value="1"/>
</dbReference>
<organism evidence="2 3">
    <name type="scientific">Membranihabitans marinus</name>
    <dbReference type="NCBI Taxonomy" id="1227546"/>
    <lineage>
        <taxon>Bacteria</taxon>
        <taxon>Pseudomonadati</taxon>
        <taxon>Bacteroidota</taxon>
        <taxon>Saprospiria</taxon>
        <taxon>Saprospirales</taxon>
        <taxon>Saprospiraceae</taxon>
        <taxon>Membranihabitans</taxon>
    </lineage>
</organism>
<protein>
    <submittedName>
        <fullName evidence="2">Metallophosphoesterase</fullName>
    </submittedName>
</protein>
<proteinExistence type="predicted"/>
<dbReference type="GO" id="GO:0016791">
    <property type="term" value="F:phosphatase activity"/>
    <property type="evidence" value="ECO:0007669"/>
    <property type="project" value="TreeGrafter"/>
</dbReference>
<dbReference type="PRINTS" id="PR00114">
    <property type="entry name" value="STPHPHTASE"/>
</dbReference>
<accession>A0A953HQE0</accession>
<dbReference type="Gene3D" id="3.60.21.10">
    <property type="match status" value="1"/>
</dbReference>
<gene>
    <name evidence="2" type="ORF">KUV50_12400</name>
</gene>
<sequence>MRRLIIGDIHGNRDALLSALEASNYDPTSDRLFFVGDYIDRHPHSKEVVDLILTFPDKVCIRGNHDQFMIDFLHQDHNQKSISSVWAEHGGRSTLESYGFKMRSNKKNKILSSGTIPPDHVDFYNSLIPYQVTPDNKAVLHGGFDLNLRDMSANYIIWDRLMWKTAIEEHARGQATFSCFTRFQMLFIGHTNLLSFPGQQECLPQKRLNVWNIDTGAGFTGPLTIMDMDTEEFWQSK</sequence>
<dbReference type="InterPro" id="IPR004843">
    <property type="entry name" value="Calcineurin-like_PHP"/>
</dbReference>
<dbReference type="GO" id="GO:0008803">
    <property type="term" value="F:bis(5'-nucleosyl)-tetraphosphatase (symmetrical) activity"/>
    <property type="evidence" value="ECO:0007669"/>
    <property type="project" value="TreeGrafter"/>
</dbReference>
<name>A0A953HQE0_9BACT</name>